<feature type="chain" id="PRO_5011540941" evidence="1">
    <location>
        <begin position="26"/>
        <end position="305"/>
    </location>
</feature>
<dbReference type="PROSITE" id="PS51257">
    <property type="entry name" value="PROKAR_LIPOPROTEIN"/>
    <property type="match status" value="1"/>
</dbReference>
<organism evidence="3 4">
    <name type="scientific">Nonomuraea jiangxiensis</name>
    <dbReference type="NCBI Taxonomy" id="633440"/>
    <lineage>
        <taxon>Bacteria</taxon>
        <taxon>Bacillati</taxon>
        <taxon>Actinomycetota</taxon>
        <taxon>Actinomycetes</taxon>
        <taxon>Streptosporangiales</taxon>
        <taxon>Streptosporangiaceae</taxon>
        <taxon>Nonomuraea</taxon>
    </lineage>
</organism>
<dbReference type="AlphaFoldDB" id="A0A1G9SDR1"/>
<accession>A0A1G9SDR1</accession>
<evidence type="ECO:0000313" key="3">
    <source>
        <dbReference type="EMBL" id="SDM33614.1"/>
    </source>
</evidence>
<dbReference type="PANTHER" id="PTHR35333">
    <property type="entry name" value="BETA-LACTAMASE"/>
    <property type="match status" value="1"/>
</dbReference>
<dbReference type="PANTHER" id="PTHR35333:SF3">
    <property type="entry name" value="BETA-LACTAMASE-TYPE TRANSPEPTIDASE FOLD CONTAINING PROTEIN"/>
    <property type="match status" value="1"/>
</dbReference>
<dbReference type="GO" id="GO:0046677">
    <property type="term" value="P:response to antibiotic"/>
    <property type="evidence" value="ECO:0007669"/>
    <property type="project" value="InterPro"/>
</dbReference>
<evidence type="ECO:0000313" key="4">
    <source>
        <dbReference type="Proteomes" id="UP000199202"/>
    </source>
</evidence>
<dbReference type="InterPro" id="IPR045155">
    <property type="entry name" value="Beta-lactam_cat"/>
</dbReference>
<evidence type="ECO:0000256" key="1">
    <source>
        <dbReference type="SAM" id="SignalP"/>
    </source>
</evidence>
<dbReference type="GO" id="GO:0030655">
    <property type="term" value="P:beta-lactam antibiotic catabolic process"/>
    <property type="evidence" value="ECO:0007669"/>
    <property type="project" value="InterPro"/>
</dbReference>
<reference evidence="3 4" key="1">
    <citation type="submission" date="2016-10" db="EMBL/GenBank/DDBJ databases">
        <authorList>
            <person name="de Groot N.N."/>
        </authorList>
    </citation>
    <scope>NUCLEOTIDE SEQUENCE [LARGE SCALE GENOMIC DNA]</scope>
    <source>
        <strain evidence="3 4">CGMCC 4.6533</strain>
    </source>
</reference>
<proteinExistence type="predicted"/>
<dbReference type="SUPFAM" id="SSF56601">
    <property type="entry name" value="beta-lactamase/transpeptidase-like"/>
    <property type="match status" value="1"/>
</dbReference>
<dbReference type="Proteomes" id="UP000199202">
    <property type="component" value="Unassembled WGS sequence"/>
</dbReference>
<dbReference type="InterPro" id="IPR012338">
    <property type="entry name" value="Beta-lactam/transpept-like"/>
</dbReference>
<dbReference type="Gene3D" id="3.40.710.10">
    <property type="entry name" value="DD-peptidase/beta-lactamase superfamily"/>
    <property type="match status" value="1"/>
</dbReference>
<name>A0A1G9SDR1_9ACTN</name>
<dbReference type="STRING" id="633440.SAMN05421869_14128"/>
<dbReference type="RefSeq" id="WP_090946560.1">
    <property type="nucleotide sequence ID" value="NZ_FNDJ01000041.1"/>
</dbReference>
<feature type="domain" description="Beta-lactamase class A catalytic" evidence="2">
    <location>
        <begin position="122"/>
        <end position="213"/>
    </location>
</feature>
<dbReference type="Pfam" id="PF13354">
    <property type="entry name" value="Beta-lactamase2"/>
    <property type="match status" value="1"/>
</dbReference>
<dbReference type="InterPro" id="IPR000871">
    <property type="entry name" value="Beta-lactam_class-A"/>
</dbReference>
<protein>
    <submittedName>
        <fullName evidence="3">Beta-lactamase enzyme family protein</fullName>
    </submittedName>
</protein>
<keyword evidence="1" id="KW-0732">Signal</keyword>
<gene>
    <name evidence="3" type="ORF">SAMN05421869_14128</name>
</gene>
<dbReference type="OrthoDB" id="3524371at2"/>
<dbReference type="GO" id="GO:0008800">
    <property type="term" value="F:beta-lactamase activity"/>
    <property type="evidence" value="ECO:0007669"/>
    <property type="project" value="InterPro"/>
</dbReference>
<sequence>MRAGWTSWGACLALAFVAGCGTDQAAVEPAAVKAPVKVGRCLLKYPHVHAGRVARARLGKDLARYVSGRPGHVAYAALDLVSGVRLAQGEHERDVIIAGGAKVDIVTALLQRRTGALGKEELDLAARMIKKSEDKAADALWSRIGAGGAMSEFYRQVGLKETTPGPGDHWGGTRTSPADRVRLLKVLIKGGRGLSVHDRRLVLRLMSQVVRDQAWGVSAAARPVDRVALKNGWTRRPFESGTWAVTSYGRVAGPGRDLLLSVQTDGQPEEGTGRATIEGIARMIGARLDSLSPTVVRLCPTHAFA</sequence>
<dbReference type="EMBL" id="FNDJ01000041">
    <property type="protein sequence ID" value="SDM33614.1"/>
    <property type="molecule type" value="Genomic_DNA"/>
</dbReference>
<feature type="signal peptide" evidence="1">
    <location>
        <begin position="1"/>
        <end position="25"/>
    </location>
</feature>
<keyword evidence="4" id="KW-1185">Reference proteome</keyword>
<evidence type="ECO:0000259" key="2">
    <source>
        <dbReference type="Pfam" id="PF13354"/>
    </source>
</evidence>